<name>A0A7S9KQY9_EPIFF</name>
<dbReference type="Pfam" id="PF25484">
    <property type="entry name" value="DUF7907"/>
    <property type="match status" value="1"/>
</dbReference>
<gene>
    <name evidence="3" type="ORF">C2857_007651</name>
</gene>
<proteinExistence type="predicted"/>
<protein>
    <recommendedName>
        <fullName evidence="2">DUF7907 domain-containing protein</fullName>
    </recommendedName>
</protein>
<sequence>MRFTIAAVCLASLSAASPVIGRATSSDLLLSFGFHLVINVTDASRDLAGEPVHGRYVQSIHIDPPHNLLGASRSLCSPGPRPYHREPAIIFGLTTRLDEGSRDVSTLRLDAGPGQPGLNIARPPNGHALVVGMDNLAVCNEAVPYYGGQKFSILKQFLNRTGGGVVPHDCAPVSLIAECTKPNNLQRGALAGLKHVLPSLCHKNTSAIDWA</sequence>
<organism evidence="3 4">
    <name type="scientific">Epichloe festucae (strain Fl1)</name>
    <dbReference type="NCBI Taxonomy" id="877507"/>
    <lineage>
        <taxon>Eukaryota</taxon>
        <taxon>Fungi</taxon>
        <taxon>Dikarya</taxon>
        <taxon>Ascomycota</taxon>
        <taxon>Pezizomycotina</taxon>
        <taxon>Sordariomycetes</taxon>
        <taxon>Hypocreomycetidae</taxon>
        <taxon>Hypocreales</taxon>
        <taxon>Clavicipitaceae</taxon>
        <taxon>Epichloe</taxon>
    </lineage>
</organism>
<evidence type="ECO:0000259" key="2">
    <source>
        <dbReference type="Pfam" id="PF25484"/>
    </source>
</evidence>
<dbReference type="Proteomes" id="UP000594364">
    <property type="component" value="Chromosome 2"/>
</dbReference>
<evidence type="ECO:0000313" key="4">
    <source>
        <dbReference type="Proteomes" id="UP000594364"/>
    </source>
</evidence>
<reference evidence="3 4" key="1">
    <citation type="journal article" date="2018" name="PLoS Genet.">
        <title>Repeat elements organise 3D genome structure and mediate transcription in the filamentous fungus Epichloe festucae.</title>
        <authorList>
            <person name="Winter D.J."/>
            <person name="Ganley A.R.D."/>
            <person name="Young C.A."/>
            <person name="Liachko I."/>
            <person name="Schardl C.L."/>
            <person name="Dupont P.Y."/>
            <person name="Berry D."/>
            <person name="Ram A."/>
            <person name="Scott B."/>
            <person name="Cox M.P."/>
        </authorList>
    </citation>
    <scope>NUCLEOTIDE SEQUENCE [LARGE SCALE GENOMIC DNA]</scope>
    <source>
        <strain evidence="3 4">Fl1</strain>
    </source>
</reference>
<dbReference type="EMBL" id="CP031386">
    <property type="protein sequence ID" value="QPG98480.1"/>
    <property type="molecule type" value="Genomic_DNA"/>
</dbReference>
<accession>A0A7S9KQY9</accession>
<dbReference type="AlphaFoldDB" id="A0A7S9KQY9"/>
<keyword evidence="1" id="KW-0732">Signal</keyword>
<dbReference type="OrthoDB" id="3518533at2759"/>
<dbReference type="InterPro" id="IPR057229">
    <property type="entry name" value="DUF7907"/>
</dbReference>
<feature type="chain" id="PRO_5034503078" description="DUF7907 domain-containing protein" evidence="1">
    <location>
        <begin position="22"/>
        <end position="211"/>
    </location>
</feature>
<evidence type="ECO:0000256" key="1">
    <source>
        <dbReference type="SAM" id="SignalP"/>
    </source>
</evidence>
<feature type="signal peptide" evidence="1">
    <location>
        <begin position="1"/>
        <end position="21"/>
    </location>
</feature>
<keyword evidence="4" id="KW-1185">Reference proteome</keyword>
<feature type="domain" description="DUF7907" evidence="2">
    <location>
        <begin position="91"/>
        <end position="179"/>
    </location>
</feature>
<evidence type="ECO:0000313" key="3">
    <source>
        <dbReference type="EMBL" id="QPG98480.1"/>
    </source>
</evidence>